<keyword evidence="7" id="KW-1133">Transmembrane helix</keyword>
<dbReference type="Gene3D" id="3.30.200.20">
    <property type="entry name" value="Phosphorylase Kinase, domain 1"/>
    <property type="match status" value="1"/>
</dbReference>
<dbReference type="SUPFAM" id="SSF56112">
    <property type="entry name" value="Protein kinase-like (PK-like)"/>
    <property type="match status" value="1"/>
</dbReference>
<protein>
    <recommendedName>
        <fullName evidence="8">Protein kinase domain-containing protein</fullName>
    </recommendedName>
</protein>
<dbReference type="PROSITE" id="PS00107">
    <property type="entry name" value="PROTEIN_KINASE_ATP"/>
    <property type="match status" value="1"/>
</dbReference>
<evidence type="ECO:0000256" key="3">
    <source>
        <dbReference type="ARBA" id="ARBA00022777"/>
    </source>
</evidence>
<dbReference type="KEGG" id="sjv:SJAV_27150"/>
<organism evidence="9">
    <name type="scientific">Sulfurisphaera javensis</name>
    <dbReference type="NCBI Taxonomy" id="2049879"/>
    <lineage>
        <taxon>Archaea</taxon>
        <taxon>Thermoproteota</taxon>
        <taxon>Thermoprotei</taxon>
        <taxon>Sulfolobales</taxon>
        <taxon>Sulfolobaceae</taxon>
        <taxon>Sulfurisphaera</taxon>
    </lineage>
</organism>
<evidence type="ECO:0000256" key="1">
    <source>
        <dbReference type="ARBA" id="ARBA00022679"/>
    </source>
</evidence>
<dbReference type="InterPro" id="IPR011009">
    <property type="entry name" value="Kinase-like_dom_sf"/>
</dbReference>
<dbReference type="Gene3D" id="1.10.510.10">
    <property type="entry name" value="Transferase(Phosphotransferase) domain 1"/>
    <property type="match status" value="1"/>
</dbReference>
<feature type="transmembrane region" description="Helical" evidence="7">
    <location>
        <begin position="42"/>
        <end position="61"/>
    </location>
</feature>
<sequence length="451" mass="51149">MHESKRVFKDILIIFLIFTFLIYPILGLILLAGGIFIFNFGVYFILLILSEIIGILIISSLKKKRRKVYTLNPIPYYTQRISFKRKHYRPHRHKRKHYRSPKYSKPKKQYSPPPPPKSPSPSVPPISNWDPNVWVGNEIHGYKVESVIGTGGNGYVLKVSLGGTYYAMKVLSITPPQSGTVTMIATSGFDQLFNESENLKRLSQNPNFVRIYGIYVDSNIIRQALKGDSMAYFKNPPAIVMEFMEGGSVDKLLNDRNIVYSNYWPLIVKKIIKQVAFALDYLHSQGYVHLDIKPQNIFLLRNPGYSGYEVYNNIDKIVKLGDLGSAVRIGGRIEQATTAYCPPDQIEAVIFGRGADPKMDIFALGITAYVLLTLRRDNPAIVYLDQAFDSFVNGNINDAISFVNQAKQVLATWRPMLPSNTPPDLQQIILRSINPYPQYRPTAREIAYGLS</sequence>
<evidence type="ECO:0000256" key="7">
    <source>
        <dbReference type="SAM" id="Phobius"/>
    </source>
</evidence>
<keyword evidence="1" id="KW-0808">Transferase</keyword>
<dbReference type="GO" id="GO:0005737">
    <property type="term" value="C:cytoplasm"/>
    <property type="evidence" value="ECO:0007669"/>
    <property type="project" value="TreeGrafter"/>
</dbReference>
<dbReference type="InterPro" id="IPR017441">
    <property type="entry name" value="Protein_kinase_ATP_BS"/>
</dbReference>
<reference evidence="9" key="1">
    <citation type="submission" date="2024-03" db="EMBL/GenBank/DDBJ databases">
        <title>Complete genome sequence of Sulfurisphaera javensis strain KD-1.</title>
        <authorList>
            <person name="Sakai H."/>
            <person name="Nur N."/>
            <person name="Suwanto A."/>
            <person name="Kurosawa N."/>
        </authorList>
    </citation>
    <scope>NUCLEOTIDE SEQUENCE</scope>
    <source>
        <strain evidence="9">KD-1</strain>
    </source>
</reference>
<dbReference type="PROSITE" id="PS50011">
    <property type="entry name" value="PROTEIN_KINASE_DOM"/>
    <property type="match status" value="1"/>
</dbReference>
<dbReference type="AlphaFoldDB" id="A0AAT9GVN1"/>
<keyword evidence="2" id="KW-0547">Nucleotide-binding</keyword>
<keyword evidence="4" id="KW-0067">ATP-binding</keyword>
<name>A0AAT9GVN1_9CREN</name>
<dbReference type="InterPro" id="IPR050339">
    <property type="entry name" value="CC_SR_Kinase"/>
</dbReference>
<dbReference type="GO" id="GO:0004672">
    <property type="term" value="F:protein kinase activity"/>
    <property type="evidence" value="ECO:0007669"/>
    <property type="project" value="InterPro"/>
</dbReference>
<dbReference type="SMART" id="SM00220">
    <property type="entry name" value="S_TKc"/>
    <property type="match status" value="1"/>
</dbReference>
<keyword evidence="7" id="KW-0812">Transmembrane</keyword>
<gene>
    <name evidence="9" type="ORF">SJAV_27150</name>
</gene>
<dbReference type="CDD" id="cd14014">
    <property type="entry name" value="STKc_PknB_like"/>
    <property type="match status" value="1"/>
</dbReference>
<proteinExistence type="inferred from homology"/>
<evidence type="ECO:0000256" key="6">
    <source>
        <dbReference type="SAM" id="MobiDB-lite"/>
    </source>
</evidence>
<evidence type="ECO:0000313" key="9">
    <source>
        <dbReference type="EMBL" id="BFH74771.1"/>
    </source>
</evidence>
<feature type="transmembrane region" description="Helical" evidence="7">
    <location>
        <begin position="12"/>
        <end position="36"/>
    </location>
</feature>
<evidence type="ECO:0000259" key="8">
    <source>
        <dbReference type="PROSITE" id="PS50011"/>
    </source>
</evidence>
<dbReference type="GO" id="GO:0005524">
    <property type="term" value="F:ATP binding"/>
    <property type="evidence" value="ECO:0007669"/>
    <property type="project" value="UniProtKB-KW"/>
</dbReference>
<keyword evidence="3" id="KW-0418">Kinase</keyword>
<dbReference type="InterPro" id="IPR000719">
    <property type="entry name" value="Prot_kinase_dom"/>
</dbReference>
<feature type="region of interest" description="Disordered" evidence="6">
    <location>
        <begin position="86"/>
        <end position="125"/>
    </location>
</feature>
<evidence type="ECO:0000256" key="2">
    <source>
        <dbReference type="ARBA" id="ARBA00022741"/>
    </source>
</evidence>
<evidence type="ECO:0000256" key="4">
    <source>
        <dbReference type="ARBA" id="ARBA00022840"/>
    </source>
</evidence>
<dbReference type="GeneID" id="92355666"/>
<feature type="compositionally biased region" description="Basic residues" evidence="6">
    <location>
        <begin position="86"/>
        <end position="108"/>
    </location>
</feature>
<dbReference type="RefSeq" id="WP_369610247.1">
    <property type="nucleotide sequence ID" value="NZ_AP031322.1"/>
</dbReference>
<dbReference type="EMBL" id="AP031322">
    <property type="protein sequence ID" value="BFH74771.1"/>
    <property type="molecule type" value="Genomic_DNA"/>
</dbReference>
<keyword evidence="7" id="KW-0472">Membrane</keyword>
<dbReference type="Pfam" id="PF00069">
    <property type="entry name" value="Pkinase"/>
    <property type="match status" value="1"/>
</dbReference>
<dbReference type="PANTHER" id="PTHR11042">
    <property type="entry name" value="EUKARYOTIC TRANSLATION INITIATION FACTOR 2-ALPHA KINASE EIF2-ALPHA KINASE -RELATED"/>
    <property type="match status" value="1"/>
</dbReference>
<accession>A0AAT9GVN1</accession>
<feature type="compositionally biased region" description="Pro residues" evidence="6">
    <location>
        <begin position="111"/>
        <end position="124"/>
    </location>
</feature>
<dbReference type="InterPro" id="IPR008271">
    <property type="entry name" value="Ser/Thr_kinase_AS"/>
</dbReference>
<comment type="similarity">
    <text evidence="5">Belongs to the protein kinase superfamily. Ser/Thr protein kinase family. GCN2 subfamily.</text>
</comment>
<evidence type="ECO:0000256" key="5">
    <source>
        <dbReference type="ARBA" id="ARBA00037982"/>
    </source>
</evidence>
<feature type="domain" description="Protein kinase" evidence="8">
    <location>
        <begin position="142"/>
        <end position="451"/>
    </location>
</feature>
<dbReference type="PROSITE" id="PS00108">
    <property type="entry name" value="PROTEIN_KINASE_ST"/>
    <property type="match status" value="1"/>
</dbReference>